<keyword evidence="2" id="KW-1185">Reference proteome</keyword>
<gene>
    <name evidence="1" type="ORF">RUM44_006095</name>
</gene>
<reference evidence="1 2" key="1">
    <citation type="submission" date="2023-09" db="EMBL/GenBank/DDBJ databases">
        <title>Genomes of two closely related lineages of the louse Polyplax serrata with different host specificities.</title>
        <authorList>
            <person name="Martinu J."/>
            <person name="Tarabai H."/>
            <person name="Stefka J."/>
            <person name="Hypsa V."/>
        </authorList>
    </citation>
    <scope>NUCLEOTIDE SEQUENCE [LARGE SCALE GENOMIC DNA]</scope>
    <source>
        <strain evidence="1">98ZLc_SE</strain>
    </source>
</reference>
<dbReference type="EMBL" id="JAWJWF010000006">
    <property type="protein sequence ID" value="KAK6631566.1"/>
    <property type="molecule type" value="Genomic_DNA"/>
</dbReference>
<evidence type="ECO:0000313" key="1">
    <source>
        <dbReference type="EMBL" id="KAK6631566.1"/>
    </source>
</evidence>
<proteinExistence type="predicted"/>
<evidence type="ECO:0000313" key="2">
    <source>
        <dbReference type="Proteomes" id="UP001359485"/>
    </source>
</evidence>
<sequence length="74" mass="8294">MGIKKVMVEVLGRPGAGRSNKSKEEEEEVDGHCPVFGLQMGRNDLHDWMCSSRDHLLLPLRTRSSVLVSCEDLL</sequence>
<organism evidence="1 2">
    <name type="scientific">Polyplax serrata</name>
    <name type="common">Common mouse louse</name>
    <dbReference type="NCBI Taxonomy" id="468196"/>
    <lineage>
        <taxon>Eukaryota</taxon>
        <taxon>Metazoa</taxon>
        <taxon>Ecdysozoa</taxon>
        <taxon>Arthropoda</taxon>
        <taxon>Hexapoda</taxon>
        <taxon>Insecta</taxon>
        <taxon>Pterygota</taxon>
        <taxon>Neoptera</taxon>
        <taxon>Paraneoptera</taxon>
        <taxon>Psocodea</taxon>
        <taxon>Troctomorpha</taxon>
        <taxon>Phthiraptera</taxon>
        <taxon>Anoplura</taxon>
        <taxon>Polyplacidae</taxon>
        <taxon>Polyplax</taxon>
    </lineage>
</organism>
<name>A0ABR1AYY8_POLSC</name>
<dbReference type="Proteomes" id="UP001359485">
    <property type="component" value="Unassembled WGS sequence"/>
</dbReference>
<protein>
    <submittedName>
        <fullName evidence="1">Uncharacterized protein</fullName>
    </submittedName>
</protein>
<accession>A0ABR1AYY8</accession>
<comment type="caution">
    <text evidence="1">The sequence shown here is derived from an EMBL/GenBank/DDBJ whole genome shotgun (WGS) entry which is preliminary data.</text>
</comment>